<dbReference type="NCBIfam" id="TIGR00693">
    <property type="entry name" value="thiE"/>
    <property type="match status" value="1"/>
</dbReference>
<comment type="caution">
    <text evidence="9">Lacks conserved residue(s) required for the propagation of feature annotation.</text>
</comment>
<feature type="binding site" evidence="9">
    <location>
        <position position="89"/>
    </location>
    <ligand>
        <name>Mg(2+)</name>
        <dbReference type="ChEBI" id="CHEBI:18420"/>
    </ligand>
</feature>
<feature type="domain" description="Thiamine phosphate synthase/TenI" evidence="12">
    <location>
        <begin position="8"/>
        <end position="193"/>
    </location>
</feature>
<dbReference type="GO" id="GO:0005737">
    <property type="term" value="C:cytoplasm"/>
    <property type="evidence" value="ECO:0007669"/>
    <property type="project" value="TreeGrafter"/>
</dbReference>
<reference evidence="14" key="1">
    <citation type="submission" date="2018-07" db="EMBL/GenBank/DDBJ databases">
        <authorList>
            <person name="Safronova V.I."/>
            <person name="Chirak E.R."/>
            <person name="Sazanova A.L."/>
        </authorList>
    </citation>
    <scope>NUCLEOTIDE SEQUENCE [LARGE SCALE GENOMIC DNA]</scope>
    <source>
        <strain evidence="14">RCAM04685</strain>
    </source>
</reference>
<dbReference type="Gene3D" id="3.20.20.70">
    <property type="entry name" value="Aldolase class I"/>
    <property type="match status" value="1"/>
</dbReference>
<comment type="catalytic activity">
    <reaction evidence="7 9 10">
        <text>2-(2-carboxy-4-methylthiazol-5-yl)ethyl phosphate + 4-amino-2-methyl-5-(diphosphooxymethyl)pyrimidine + 2 H(+) = thiamine phosphate + CO2 + diphosphate</text>
        <dbReference type="Rhea" id="RHEA:47848"/>
        <dbReference type="ChEBI" id="CHEBI:15378"/>
        <dbReference type="ChEBI" id="CHEBI:16526"/>
        <dbReference type="ChEBI" id="CHEBI:33019"/>
        <dbReference type="ChEBI" id="CHEBI:37575"/>
        <dbReference type="ChEBI" id="CHEBI:57841"/>
        <dbReference type="ChEBI" id="CHEBI:62890"/>
        <dbReference type="EC" id="2.5.1.3"/>
    </reaction>
</comment>
<dbReference type="CDD" id="cd00564">
    <property type="entry name" value="TMP_TenI"/>
    <property type="match status" value="1"/>
</dbReference>
<dbReference type="OrthoDB" id="9810880at2"/>
<evidence type="ECO:0000313" key="14">
    <source>
        <dbReference type="Proteomes" id="UP000255207"/>
    </source>
</evidence>
<dbReference type="EMBL" id="QQTP01000036">
    <property type="protein sequence ID" value="RDJ19624.1"/>
    <property type="molecule type" value="Genomic_DNA"/>
</dbReference>
<sequence length="222" mass="22480">MKVDIRVYGLVDPQIAAGRSLADLARAAAEGGATLIQLRAKEQSTREMVREAKAIHEALRGTNVPLLINDRVDVALASGAEGVHLGADDMELIDARRLLGPDAIIGATLKNAGELPYLTSAPIDYACIGGVFGTVHKDNPDAPLGLAGLTALRREAARVLGSLPVGAIAGINAANTASVIAAGADGVAVIGALFAGADARAAARELRAIVDAALALAQAKSA</sequence>
<proteinExistence type="inferred from homology"/>
<evidence type="ECO:0000256" key="10">
    <source>
        <dbReference type="RuleBase" id="RU003826"/>
    </source>
</evidence>
<gene>
    <name evidence="9 13" type="primary">thiE</name>
    <name evidence="13" type="ORF">DWE98_28835</name>
</gene>
<feature type="binding site" evidence="9">
    <location>
        <position position="170"/>
    </location>
    <ligand>
        <name>2-[(2R,5Z)-2-carboxy-4-methylthiazol-5(2H)-ylidene]ethyl phosphate</name>
        <dbReference type="ChEBI" id="CHEBI:62899"/>
    </ligand>
</feature>
<dbReference type="HAMAP" id="MF_00097">
    <property type="entry name" value="TMP_synthase"/>
    <property type="match status" value="1"/>
</dbReference>
<keyword evidence="14" id="KW-1185">Reference proteome</keyword>
<evidence type="ECO:0000256" key="3">
    <source>
        <dbReference type="ARBA" id="ARBA00022723"/>
    </source>
</evidence>
<evidence type="ECO:0000256" key="1">
    <source>
        <dbReference type="ARBA" id="ARBA00005165"/>
    </source>
</evidence>
<evidence type="ECO:0000256" key="7">
    <source>
        <dbReference type="ARBA" id="ARBA00047851"/>
    </source>
</evidence>
<evidence type="ECO:0000256" key="4">
    <source>
        <dbReference type="ARBA" id="ARBA00022842"/>
    </source>
</evidence>
<keyword evidence="5 9" id="KW-0784">Thiamine biosynthesis</keyword>
<comment type="catalytic activity">
    <reaction evidence="6 9 10">
        <text>4-methyl-5-(2-phosphooxyethyl)-thiazole + 4-amino-2-methyl-5-(diphosphooxymethyl)pyrimidine + H(+) = thiamine phosphate + diphosphate</text>
        <dbReference type="Rhea" id="RHEA:22328"/>
        <dbReference type="ChEBI" id="CHEBI:15378"/>
        <dbReference type="ChEBI" id="CHEBI:33019"/>
        <dbReference type="ChEBI" id="CHEBI:37575"/>
        <dbReference type="ChEBI" id="CHEBI:57841"/>
        <dbReference type="ChEBI" id="CHEBI:58296"/>
        <dbReference type="EC" id="2.5.1.3"/>
    </reaction>
</comment>
<dbReference type="Pfam" id="PF02581">
    <property type="entry name" value="TMP-TENI"/>
    <property type="match status" value="1"/>
</dbReference>
<keyword evidence="3 9" id="KW-0479">Metal-binding</keyword>
<dbReference type="PANTHER" id="PTHR20857:SF15">
    <property type="entry name" value="THIAMINE-PHOSPHATE SYNTHASE"/>
    <property type="match status" value="1"/>
</dbReference>
<feature type="binding site" evidence="9">
    <location>
        <position position="69"/>
    </location>
    <ligand>
        <name>4-amino-2-methyl-5-(diphosphooxymethyl)pyrimidine</name>
        <dbReference type="ChEBI" id="CHEBI:57841"/>
    </ligand>
</feature>
<dbReference type="InterPro" id="IPR036206">
    <property type="entry name" value="ThiamineP_synth_sf"/>
</dbReference>
<feature type="binding site" evidence="9">
    <location>
        <begin position="37"/>
        <end position="41"/>
    </location>
    <ligand>
        <name>4-amino-2-methyl-5-(diphosphooxymethyl)pyrimidine</name>
        <dbReference type="ChEBI" id="CHEBI:57841"/>
    </ligand>
</feature>
<evidence type="ECO:0000256" key="11">
    <source>
        <dbReference type="RuleBase" id="RU004253"/>
    </source>
</evidence>
<keyword evidence="2 9" id="KW-0808">Transferase</keyword>
<dbReference type="InterPro" id="IPR013785">
    <property type="entry name" value="Aldolase_TIM"/>
</dbReference>
<dbReference type="GO" id="GO:0000287">
    <property type="term" value="F:magnesium ion binding"/>
    <property type="evidence" value="ECO:0007669"/>
    <property type="project" value="UniProtKB-UniRule"/>
</dbReference>
<evidence type="ECO:0000256" key="5">
    <source>
        <dbReference type="ARBA" id="ARBA00022977"/>
    </source>
</evidence>
<dbReference type="InterPro" id="IPR034291">
    <property type="entry name" value="TMP_synthase"/>
</dbReference>
<dbReference type="RefSeq" id="WP_114832864.1">
    <property type="nucleotide sequence ID" value="NZ_QQTO01000040.1"/>
</dbReference>
<feature type="binding site" evidence="9">
    <location>
        <position position="137"/>
    </location>
    <ligand>
        <name>4-amino-2-methyl-5-(diphosphooxymethyl)pyrimidine</name>
        <dbReference type="ChEBI" id="CHEBI:57841"/>
    </ligand>
</feature>
<dbReference type="Proteomes" id="UP000255207">
    <property type="component" value="Unassembled WGS sequence"/>
</dbReference>
<evidence type="ECO:0000256" key="9">
    <source>
        <dbReference type="HAMAP-Rule" id="MF_00097"/>
    </source>
</evidence>
<protein>
    <recommendedName>
        <fullName evidence="9">Thiamine-phosphate synthase</fullName>
        <shortName evidence="9">TP synthase</shortName>
        <shortName evidence="9">TPS</shortName>
        <ecNumber evidence="9">2.5.1.3</ecNumber>
    </recommendedName>
    <alternativeName>
        <fullName evidence="9">Thiamine-phosphate pyrophosphorylase</fullName>
        <shortName evidence="9">TMP pyrophosphorylase</shortName>
        <shortName evidence="9">TMP-PPase</shortName>
    </alternativeName>
</protein>
<comment type="caution">
    <text evidence="13">The sequence shown here is derived from an EMBL/GenBank/DDBJ whole genome shotgun (WGS) entry which is preliminary data.</text>
</comment>
<accession>A0A370KXA4</accession>
<dbReference type="GO" id="GO:0009228">
    <property type="term" value="P:thiamine biosynthetic process"/>
    <property type="evidence" value="ECO:0007669"/>
    <property type="project" value="UniProtKB-KW"/>
</dbReference>
<dbReference type="UniPathway" id="UPA00060">
    <property type="reaction ID" value="UER00141"/>
</dbReference>
<dbReference type="GO" id="GO:0004789">
    <property type="term" value="F:thiamine-phosphate diphosphorylase activity"/>
    <property type="evidence" value="ECO:0007669"/>
    <property type="project" value="UniProtKB-UniRule"/>
</dbReference>
<dbReference type="GO" id="GO:0009229">
    <property type="term" value="P:thiamine diphosphate biosynthetic process"/>
    <property type="evidence" value="ECO:0007669"/>
    <property type="project" value="UniProtKB-UniRule"/>
</dbReference>
<comment type="function">
    <text evidence="9">Condenses 4-methyl-5-(beta-hydroxyethyl)thiazole monophosphate (THZ-P) and 2-methyl-4-amino-5-hydroxymethyl pyrimidine pyrophosphate (HMP-PP) to form thiamine monophosphate (TMP).</text>
</comment>
<evidence type="ECO:0000256" key="6">
    <source>
        <dbReference type="ARBA" id="ARBA00047334"/>
    </source>
</evidence>
<keyword evidence="4 9" id="KW-0460">Magnesium</keyword>
<comment type="pathway">
    <text evidence="1 9 11">Cofactor biosynthesis; thiamine diphosphate biosynthesis; thiamine phosphate from 4-amino-2-methyl-5-diphosphomethylpyrimidine and 4-methyl-5-(2-phosphoethyl)-thiazole: step 1/1.</text>
</comment>
<dbReference type="EC" id="2.5.1.3" evidence="9"/>
<dbReference type="SUPFAM" id="SSF51391">
    <property type="entry name" value="Thiamin phosphate synthase"/>
    <property type="match status" value="1"/>
</dbReference>
<evidence type="ECO:0000256" key="8">
    <source>
        <dbReference type="ARBA" id="ARBA00047883"/>
    </source>
</evidence>
<dbReference type="AlphaFoldDB" id="A0A370KXA4"/>
<dbReference type="PANTHER" id="PTHR20857">
    <property type="entry name" value="THIAMINE-PHOSPHATE PYROPHOSPHORYLASE"/>
    <property type="match status" value="1"/>
</dbReference>
<evidence type="ECO:0000259" key="12">
    <source>
        <dbReference type="Pfam" id="PF02581"/>
    </source>
</evidence>
<organism evidence="13 14">
    <name type="scientific">Bosea caraganae</name>
    <dbReference type="NCBI Taxonomy" id="2763117"/>
    <lineage>
        <taxon>Bacteria</taxon>
        <taxon>Pseudomonadati</taxon>
        <taxon>Pseudomonadota</taxon>
        <taxon>Alphaproteobacteria</taxon>
        <taxon>Hyphomicrobiales</taxon>
        <taxon>Boseaceae</taxon>
        <taxon>Bosea</taxon>
    </lineage>
</organism>
<evidence type="ECO:0000256" key="2">
    <source>
        <dbReference type="ARBA" id="ARBA00022679"/>
    </source>
</evidence>
<dbReference type="InterPro" id="IPR022998">
    <property type="entry name" value="ThiamineP_synth_TenI"/>
</dbReference>
<feature type="binding site" evidence="9">
    <location>
        <position position="108"/>
    </location>
    <ligand>
        <name>4-amino-2-methyl-5-(diphosphooxymethyl)pyrimidine</name>
        <dbReference type="ChEBI" id="CHEBI:57841"/>
    </ligand>
</feature>
<evidence type="ECO:0000313" key="13">
    <source>
        <dbReference type="EMBL" id="RDJ19624.1"/>
    </source>
</evidence>
<comment type="catalytic activity">
    <reaction evidence="8 9 10">
        <text>2-[(2R,5Z)-2-carboxy-4-methylthiazol-5(2H)-ylidene]ethyl phosphate + 4-amino-2-methyl-5-(diphosphooxymethyl)pyrimidine + 2 H(+) = thiamine phosphate + CO2 + diphosphate</text>
        <dbReference type="Rhea" id="RHEA:47844"/>
        <dbReference type="ChEBI" id="CHEBI:15378"/>
        <dbReference type="ChEBI" id="CHEBI:16526"/>
        <dbReference type="ChEBI" id="CHEBI:33019"/>
        <dbReference type="ChEBI" id="CHEBI:37575"/>
        <dbReference type="ChEBI" id="CHEBI:57841"/>
        <dbReference type="ChEBI" id="CHEBI:62899"/>
        <dbReference type="EC" id="2.5.1.3"/>
    </reaction>
</comment>
<comment type="cofactor">
    <cofactor evidence="9">
        <name>Mg(2+)</name>
        <dbReference type="ChEBI" id="CHEBI:18420"/>
    </cofactor>
    <text evidence="9">Binds 1 Mg(2+) ion per subunit.</text>
</comment>
<comment type="similarity">
    <text evidence="9 10">Belongs to the thiamine-phosphate synthase family.</text>
</comment>
<feature type="binding site" evidence="9">
    <location>
        <position position="70"/>
    </location>
    <ligand>
        <name>Mg(2+)</name>
        <dbReference type="ChEBI" id="CHEBI:18420"/>
    </ligand>
</feature>
<name>A0A370KXA4_9HYPH</name>